<keyword evidence="1 3" id="KW-0378">Hydrolase</keyword>
<gene>
    <name evidence="3" type="ordered locus">Clos_1277</name>
</gene>
<dbReference type="InterPro" id="IPR051094">
    <property type="entry name" value="Diverse_Catalytic_Enzymes"/>
</dbReference>
<proteinExistence type="predicted"/>
<dbReference type="eggNOG" id="COG0232">
    <property type="taxonomic scope" value="Bacteria"/>
</dbReference>
<dbReference type="STRING" id="350688.Clos_1277"/>
<dbReference type="PROSITE" id="PS51831">
    <property type="entry name" value="HD"/>
    <property type="match status" value="1"/>
</dbReference>
<evidence type="ECO:0000259" key="2">
    <source>
        <dbReference type="PROSITE" id="PS51831"/>
    </source>
</evidence>
<dbReference type="PANTHER" id="PTHR35795:SF1">
    <property type="entry name" value="BIS(5'-NUCLEOSYL)-TETRAPHOSPHATASE, SYMMETRICAL"/>
    <property type="match status" value="1"/>
</dbReference>
<protein>
    <submittedName>
        <fullName evidence="3">Putative deoxyguanosinetriphosphate triphosphohydrolase</fullName>
    </submittedName>
</protein>
<dbReference type="OrthoDB" id="9803619at2"/>
<dbReference type="AlphaFoldDB" id="A8MG94"/>
<organism evidence="3 4">
    <name type="scientific">Alkaliphilus oremlandii (strain OhILAs)</name>
    <name type="common">Clostridium oremlandii (strain OhILAs)</name>
    <dbReference type="NCBI Taxonomy" id="350688"/>
    <lineage>
        <taxon>Bacteria</taxon>
        <taxon>Bacillati</taxon>
        <taxon>Bacillota</taxon>
        <taxon>Clostridia</taxon>
        <taxon>Peptostreptococcales</taxon>
        <taxon>Natronincolaceae</taxon>
        <taxon>Alkaliphilus</taxon>
    </lineage>
</organism>
<dbReference type="InterPro" id="IPR006674">
    <property type="entry name" value="HD_domain"/>
</dbReference>
<accession>A8MG94</accession>
<dbReference type="KEGG" id="aoe:Clos_1277"/>
<dbReference type="PANTHER" id="PTHR35795">
    <property type="entry name" value="SLR1885 PROTEIN"/>
    <property type="match status" value="1"/>
</dbReference>
<dbReference type="Pfam" id="PF13286">
    <property type="entry name" value="HD_assoc"/>
    <property type="match status" value="1"/>
</dbReference>
<name>A8MG94_ALKOO</name>
<reference evidence="4" key="1">
    <citation type="submission" date="2007-10" db="EMBL/GenBank/DDBJ databases">
        <title>Complete genome of Alkaliphilus oremlandii OhILAs.</title>
        <authorList>
            <person name="Copeland A."/>
            <person name="Lucas S."/>
            <person name="Lapidus A."/>
            <person name="Barry K."/>
            <person name="Detter J.C."/>
            <person name="Glavina del Rio T."/>
            <person name="Hammon N."/>
            <person name="Israni S."/>
            <person name="Dalin E."/>
            <person name="Tice H."/>
            <person name="Pitluck S."/>
            <person name="Chain P."/>
            <person name="Malfatti S."/>
            <person name="Shin M."/>
            <person name="Vergez L."/>
            <person name="Schmutz J."/>
            <person name="Larimer F."/>
            <person name="Land M."/>
            <person name="Hauser L."/>
            <person name="Kyrpides N."/>
            <person name="Mikhailova N."/>
            <person name="Stolz J.F."/>
            <person name="Dawson A."/>
            <person name="Fisher E."/>
            <person name="Crable B."/>
            <person name="Perera E."/>
            <person name="Lisak J."/>
            <person name="Ranganathan M."/>
            <person name="Basu P."/>
            <person name="Richardson P."/>
        </authorList>
    </citation>
    <scope>NUCLEOTIDE SEQUENCE [LARGE SCALE GENOMIC DNA]</scope>
    <source>
        <strain evidence="4">OhILAs</strain>
    </source>
</reference>
<dbReference type="RefSeq" id="WP_012159134.1">
    <property type="nucleotide sequence ID" value="NC_009922.1"/>
</dbReference>
<dbReference type="InterPro" id="IPR003607">
    <property type="entry name" value="HD/PDEase_dom"/>
</dbReference>
<dbReference type="CDD" id="cd00077">
    <property type="entry name" value="HDc"/>
    <property type="match status" value="1"/>
</dbReference>
<evidence type="ECO:0000313" key="3">
    <source>
        <dbReference type="EMBL" id="ABW18822.1"/>
    </source>
</evidence>
<keyword evidence="4" id="KW-1185">Reference proteome</keyword>
<dbReference type="Proteomes" id="UP000000269">
    <property type="component" value="Chromosome"/>
</dbReference>
<evidence type="ECO:0000256" key="1">
    <source>
        <dbReference type="ARBA" id="ARBA00022801"/>
    </source>
</evidence>
<evidence type="ECO:0000313" key="4">
    <source>
        <dbReference type="Proteomes" id="UP000000269"/>
    </source>
</evidence>
<feature type="domain" description="HD" evidence="2">
    <location>
        <begin position="76"/>
        <end position="186"/>
    </location>
</feature>
<dbReference type="InterPro" id="IPR026875">
    <property type="entry name" value="PHydrolase_assoc_dom"/>
</dbReference>
<dbReference type="SMART" id="SM00471">
    <property type="entry name" value="HDc"/>
    <property type="match status" value="1"/>
</dbReference>
<dbReference type="HOGENOM" id="CLU_028163_1_1_9"/>
<dbReference type="NCBIfam" id="NF002327">
    <property type="entry name" value="PRK01286.1-2"/>
    <property type="match status" value="1"/>
</dbReference>
<dbReference type="SUPFAM" id="SSF109604">
    <property type="entry name" value="HD-domain/PDEase-like"/>
    <property type="match status" value="1"/>
</dbReference>
<dbReference type="Gene3D" id="1.10.3210.10">
    <property type="entry name" value="Hypothetical protein af1432"/>
    <property type="match status" value="1"/>
</dbReference>
<dbReference type="GO" id="GO:0016787">
    <property type="term" value="F:hydrolase activity"/>
    <property type="evidence" value="ECO:0007669"/>
    <property type="project" value="UniProtKB-KW"/>
</dbReference>
<dbReference type="EMBL" id="CP000853">
    <property type="protein sequence ID" value="ABW18822.1"/>
    <property type="molecule type" value="Genomic_DNA"/>
</dbReference>
<sequence length="334" mass="38982">MNLSIRHTTEQIEEDLFSPYAQLSKRSMGRIVDEEECDIRTVYQRDRDRIIHCKSFRSLKEKTQVFIAKNDFFRTRLTHTLEVNQIGRTIARALRLNEDLVEAIALGHDLGHTCFGHRGEDVLNRLNGNFKHNEQSLRVVDILERDGKGLNLTFEVRDGIVNHTGAGVPLTLEGKLVKRVDRITYLCHDVQDSINAGIFKIEDLPRVVTDILGKSHSERVNKFVIDLIKETKRNIENDKEINIYQSDEIFDAMNILRKFMFENVYYGEICQEEKKKAEFIVGSLYEYFLNHPEEMPPNFYRNIEQEDLNRSVTDFIATCTDSYAIELFKEKFLP</sequence>
<dbReference type="Pfam" id="PF01966">
    <property type="entry name" value="HD"/>
    <property type="match status" value="1"/>
</dbReference>